<dbReference type="RefSeq" id="XP_001210533.1">
    <property type="nucleotide sequence ID" value="XM_001210533.1"/>
</dbReference>
<evidence type="ECO:0000256" key="1">
    <source>
        <dbReference type="SAM" id="MobiDB-lite"/>
    </source>
</evidence>
<dbReference type="VEuPathDB" id="FungiDB:ATEG_00447"/>
<feature type="region of interest" description="Disordered" evidence="1">
    <location>
        <begin position="1"/>
        <end position="32"/>
    </location>
</feature>
<accession>Q0D0T7</accession>
<evidence type="ECO:0000313" key="3">
    <source>
        <dbReference type="Proteomes" id="UP000007963"/>
    </source>
</evidence>
<proteinExistence type="predicted"/>
<dbReference type="GeneID" id="4355201"/>
<dbReference type="HOGENOM" id="CLU_2014798_0_0_1"/>
<protein>
    <submittedName>
        <fullName evidence="2">Uncharacterized protein</fullName>
    </submittedName>
</protein>
<dbReference type="AlphaFoldDB" id="Q0D0T7"/>
<organism evidence="2 3">
    <name type="scientific">Aspergillus terreus (strain NIH 2624 / FGSC A1156)</name>
    <dbReference type="NCBI Taxonomy" id="341663"/>
    <lineage>
        <taxon>Eukaryota</taxon>
        <taxon>Fungi</taxon>
        <taxon>Dikarya</taxon>
        <taxon>Ascomycota</taxon>
        <taxon>Pezizomycotina</taxon>
        <taxon>Eurotiomycetes</taxon>
        <taxon>Eurotiomycetidae</taxon>
        <taxon>Eurotiales</taxon>
        <taxon>Aspergillaceae</taxon>
        <taxon>Aspergillus</taxon>
        <taxon>Aspergillus subgen. Circumdati</taxon>
    </lineage>
</organism>
<name>Q0D0T7_ASPTN</name>
<evidence type="ECO:0000313" key="2">
    <source>
        <dbReference type="EMBL" id="EAU39093.1"/>
    </source>
</evidence>
<sequence length="123" mass="13588">MVMEEDPAETARVHGMGTAQTRGPSSPSQNDPHVIHRRLAMADRATPFYTLNRAVETRDYGVATSPTCPQSETLPPGLLPSEYILLTLDPPSRGKAWAFLSGYCPNPSLKRTPTSHISWDKRQ</sequence>
<reference evidence="3" key="1">
    <citation type="submission" date="2005-09" db="EMBL/GenBank/DDBJ databases">
        <title>Annotation of the Aspergillus terreus NIH2624 genome.</title>
        <authorList>
            <person name="Birren B.W."/>
            <person name="Lander E.S."/>
            <person name="Galagan J.E."/>
            <person name="Nusbaum C."/>
            <person name="Devon K."/>
            <person name="Henn M."/>
            <person name="Ma L.-J."/>
            <person name="Jaffe D.B."/>
            <person name="Butler J."/>
            <person name="Alvarez P."/>
            <person name="Gnerre S."/>
            <person name="Grabherr M."/>
            <person name="Kleber M."/>
            <person name="Mauceli E.W."/>
            <person name="Brockman W."/>
            <person name="Rounsley S."/>
            <person name="Young S.K."/>
            <person name="LaButti K."/>
            <person name="Pushparaj V."/>
            <person name="DeCaprio D."/>
            <person name="Crawford M."/>
            <person name="Koehrsen M."/>
            <person name="Engels R."/>
            <person name="Montgomery P."/>
            <person name="Pearson M."/>
            <person name="Howarth C."/>
            <person name="Larson L."/>
            <person name="Luoma S."/>
            <person name="White J."/>
            <person name="Alvarado L."/>
            <person name="Kodira C.D."/>
            <person name="Zeng Q."/>
            <person name="Oleary S."/>
            <person name="Yandava C."/>
            <person name="Denning D.W."/>
            <person name="Nierman W.C."/>
            <person name="Milne T."/>
            <person name="Madden K."/>
        </authorList>
    </citation>
    <scope>NUCLEOTIDE SEQUENCE [LARGE SCALE GENOMIC DNA]</scope>
    <source>
        <strain evidence="3">NIH 2624 / FGSC A1156</strain>
    </source>
</reference>
<dbReference type="Proteomes" id="UP000007963">
    <property type="component" value="Unassembled WGS sequence"/>
</dbReference>
<dbReference type="EMBL" id="CH476594">
    <property type="protein sequence ID" value="EAU39093.1"/>
    <property type="molecule type" value="Genomic_DNA"/>
</dbReference>
<feature type="compositionally biased region" description="Polar residues" evidence="1">
    <location>
        <begin position="18"/>
        <end position="31"/>
    </location>
</feature>
<gene>
    <name evidence="2" type="ORF">ATEG_00447</name>
</gene>